<dbReference type="AlphaFoldDB" id="A0A2K8SRV1"/>
<dbReference type="EMBL" id="CP024785">
    <property type="protein sequence ID" value="AUB38176.1"/>
    <property type="molecule type" value="Genomic_DNA"/>
</dbReference>
<organism evidence="1 2">
    <name type="scientific">Nostoc flagelliforme CCNUN1</name>
    <dbReference type="NCBI Taxonomy" id="2038116"/>
    <lineage>
        <taxon>Bacteria</taxon>
        <taxon>Bacillati</taxon>
        <taxon>Cyanobacteriota</taxon>
        <taxon>Cyanophyceae</taxon>
        <taxon>Nostocales</taxon>
        <taxon>Nostocaceae</taxon>
        <taxon>Nostoc</taxon>
    </lineage>
</organism>
<protein>
    <submittedName>
        <fullName evidence="1">Uncharacterized protein</fullName>
    </submittedName>
</protein>
<keyword evidence="2" id="KW-1185">Reference proteome</keyword>
<dbReference type="Proteomes" id="UP000232003">
    <property type="component" value="Chromosome"/>
</dbReference>
<dbReference type="KEGG" id="nfl:COO91_04141"/>
<sequence length="42" mass="4862">MIFNSPSWLKPTGGFFQFWQTTATSDADILYQKIVLNPRILD</sequence>
<evidence type="ECO:0000313" key="2">
    <source>
        <dbReference type="Proteomes" id="UP000232003"/>
    </source>
</evidence>
<evidence type="ECO:0000313" key="1">
    <source>
        <dbReference type="EMBL" id="AUB38176.1"/>
    </source>
</evidence>
<gene>
    <name evidence="1" type="ORF">COO91_04141</name>
</gene>
<name>A0A2K8SRV1_9NOSO</name>
<accession>A0A2K8SRV1</accession>
<reference evidence="1 2" key="1">
    <citation type="submission" date="2017-11" db="EMBL/GenBank/DDBJ databases">
        <title>Complete genome of a free-living desiccation-tolerant cyanobacterium and its photosynthetic adaptation to extreme terrestrial habitat.</title>
        <authorList>
            <person name="Shang J."/>
        </authorList>
    </citation>
    <scope>NUCLEOTIDE SEQUENCE [LARGE SCALE GENOMIC DNA]</scope>
    <source>
        <strain evidence="1 2">CCNUN1</strain>
    </source>
</reference>
<proteinExistence type="predicted"/>